<dbReference type="InterPro" id="IPR008929">
    <property type="entry name" value="Chondroitin_lyas"/>
</dbReference>
<dbReference type="RefSeq" id="WP_106593374.1">
    <property type="nucleotide sequence ID" value="NZ_PYAS01000001.1"/>
</dbReference>
<dbReference type="OrthoDB" id="9147455at2"/>
<feature type="domain" description="Heparinase II C-terminal" evidence="1">
    <location>
        <begin position="840"/>
        <end position="913"/>
    </location>
</feature>
<dbReference type="Pfam" id="PF18675">
    <property type="entry name" value="HepII_C"/>
    <property type="match status" value="1"/>
</dbReference>
<dbReference type="GO" id="GO:0016829">
    <property type="term" value="F:lyase activity"/>
    <property type="evidence" value="ECO:0007669"/>
    <property type="project" value="UniProtKB-KW"/>
</dbReference>
<dbReference type="Gene3D" id="2.70.98.70">
    <property type="match status" value="1"/>
</dbReference>
<dbReference type="Gene3D" id="1.50.10.100">
    <property type="entry name" value="Chondroitin AC/alginate lyase"/>
    <property type="match status" value="1"/>
</dbReference>
<name>A0A2P8GI61_9BACT</name>
<evidence type="ECO:0000313" key="3">
    <source>
        <dbReference type="Proteomes" id="UP000241964"/>
    </source>
</evidence>
<dbReference type="Gene3D" id="2.60.40.2750">
    <property type="match status" value="1"/>
</dbReference>
<dbReference type="EMBL" id="PYAS01000001">
    <property type="protein sequence ID" value="PSL33664.1"/>
    <property type="molecule type" value="Genomic_DNA"/>
</dbReference>
<dbReference type="InterPro" id="IPR040925">
    <property type="entry name" value="HepII_C"/>
</dbReference>
<dbReference type="SUPFAM" id="SSF48230">
    <property type="entry name" value="Chondroitin AC/alginate lyase"/>
    <property type="match status" value="1"/>
</dbReference>
<keyword evidence="2" id="KW-0456">Lyase</keyword>
<comment type="caution">
    <text evidence="2">The sequence shown here is derived from an EMBL/GenBank/DDBJ whole genome shotgun (WGS) entry which is preliminary data.</text>
</comment>
<reference evidence="2 3" key="1">
    <citation type="submission" date="2018-03" db="EMBL/GenBank/DDBJ databases">
        <title>Genomic Encyclopedia of Archaeal and Bacterial Type Strains, Phase II (KMG-II): from individual species to whole genera.</title>
        <authorList>
            <person name="Goeker M."/>
        </authorList>
    </citation>
    <scope>NUCLEOTIDE SEQUENCE [LARGE SCALE GENOMIC DNA]</scope>
    <source>
        <strain evidence="2 3">DSM 29057</strain>
    </source>
</reference>
<evidence type="ECO:0000259" key="1">
    <source>
        <dbReference type="Pfam" id="PF18675"/>
    </source>
</evidence>
<organism evidence="2 3">
    <name type="scientific">Dyadobacter jiangsuensis</name>
    <dbReference type="NCBI Taxonomy" id="1591085"/>
    <lineage>
        <taxon>Bacteria</taxon>
        <taxon>Pseudomonadati</taxon>
        <taxon>Bacteroidota</taxon>
        <taxon>Cytophagia</taxon>
        <taxon>Cytophagales</taxon>
        <taxon>Spirosomataceae</taxon>
        <taxon>Dyadobacter</taxon>
    </lineage>
</organism>
<sequence length="930" mass="104616">MNVIQHNNKRKTGKTPRKIRLVLTILFWGLLPFGTSAQSYYNNNGEIVLKINASEGQINKATTKIVRTAGDARSKTWLARKSAGPRSAADSVGKPDVIFKVKLPHAGLYYLRTYAIETGQPTGKTSHIGIQIDHQRVTRRIVFDSYHGAAQVAGKFHFTGQHQELKLWLPSGIQLAVVEFKEFIPPAVPEAVRNYTPGITPPASRPRLWVNHESLPVVRGRLTLGENKPEWEKVKAAALAPFRFDFQPDHEIFHREDVEKAAETKAFYYLMTGDKKVGSEAVTLMRNYLSVLEFGNITYGDITREVGRAIYTAALVYDWCYDLLDATSKKELFDQMHKLAIEMEIGWPPFDESLLNGHGNEAQLSRDLLAMSIAVYDEDPEPYRYTSYRILEQLVPMRKFEYQSPRHNQGVDYGAYRFGWEMHGVWLLYRMSGRTSFDDNIKNLPDYWLYMRLPDGYMLRDGDMFSIKNKGTQPGYWKHPQTMLLSYAYSNNPLIKGEFERQGGLPDNPVLYLLVNDPALKADHDLTKLPQTKDFGKVLGSMVARTGWDNTPSSNDVIAEIKGGGYNFGNHQHADAGAMQIFYKGIQMGDIGLYLSYGPPYDMEFNKRSISHSTMLVLDPDEQLLFRTKKHDGGSRFSQRFPLSPRETMSDPWYNYGSVVSSHFGPDAVKPAYSYFKADLTAAYTGKVSHFTREFCFLDLNRKDVPAVIILSDDIASSNADFTKYWQINTINTPDTTGSAIGLHNQLNGVTGKTHVRMLVPAPADRTLEIKSGKEANSTFGQQFDVKSDKPEASGHRIMVSPKGKNKQDRFLTVFQILSDNTQPLPVQFSESDGRYLLTFADRVVSMNASSDFAASAFKVSAPNDTTYQLILTGLQPGFWSVKAKNGAAPTNYDVKPGENTLYFTSAGGHFEVTPGRTRETQDVQPPARP</sequence>
<gene>
    <name evidence="2" type="ORF">CLV60_10133</name>
</gene>
<accession>A0A2P8GI61</accession>
<evidence type="ECO:0000313" key="2">
    <source>
        <dbReference type="EMBL" id="PSL33664.1"/>
    </source>
</evidence>
<proteinExistence type="predicted"/>
<keyword evidence="3" id="KW-1185">Reference proteome</keyword>
<dbReference type="Proteomes" id="UP000241964">
    <property type="component" value="Unassembled WGS sequence"/>
</dbReference>
<dbReference type="AlphaFoldDB" id="A0A2P8GI61"/>
<protein>
    <submittedName>
        <fullName evidence="2">Heparin/heparan-sulfate lyase</fullName>
    </submittedName>
</protein>